<sequence length="139" mass="15314">MNKDDLQLKWDALPANNLMRQWQMQIAEITEQSVTLSMPVTDQVTQVDGVLHGGATLALAETAGSIAAFLLCRKGEEQIRGIELSANHLRPGKVGDTLYAKAVCLNAGRTLQLWDIKVTNQEEKLISYCKFTTIRVVSG</sequence>
<evidence type="ECO:0000313" key="5">
    <source>
        <dbReference type="Proteomes" id="UP000243985"/>
    </source>
</evidence>
<reference evidence="4 5" key="1">
    <citation type="submission" date="2018-04" db="EMBL/GenBank/DDBJ databases">
        <title>Genomic Encyclopedia of Archaeal and Bacterial Type Strains, Phase II (KMG-II): from individual species to whole genera.</title>
        <authorList>
            <person name="Goeker M."/>
        </authorList>
    </citation>
    <scope>NUCLEOTIDE SEQUENCE [LARGE SCALE GENOMIC DNA]</scope>
    <source>
        <strain evidence="4 5">DSM 22902</strain>
    </source>
</reference>
<dbReference type="EMBL" id="QBKG01000008">
    <property type="protein sequence ID" value="PTX06301.1"/>
    <property type="molecule type" value="Genomic_DNA"/>
</dbReference>
<proteinExistence type="inferred from homology"/>
<dbReference type="SUPFAM" id="SSF54637">
    <property type="entry name" value="Thioesterase/thiol ester dehydrase-isomerase"/>
    <property type="match status" value="1"/>
</dbReference>
<dbReference type="InterPro" id="IPR029069">
    <property type="entry name" value="HotDog_dom_sf"/>
</dbReference>
<dbReference type="PANTHER" id="PTHR43240:SF5">
    <property type="entry name" value="1,4-DIHYDROXY-2-NAPHTHOYL-COA THIOESTERASE 1"/>
    <property type="match status" value="1"/>
</dbReference>
<organism evidence="4 5">
    <name type="scientific">Capnocytophaga leadbetteri</name>
    <dbReference type="NCBI Taxonomy" id="327575"/>
    <lineage>
        <taxon>Bacteria</taxon>
        <taxon>Pseudomonadati</taxon>
        <taxon>Bacteroidota</taxon>
        <taxon>Flavobacteriia</taxon>
        <taxon>Flavobacteriales</taxon>
        <taxon>Flavobacteriaceae</taxon>
        <taxon>Capnocytophaga</taxon>
    </lineage>
</organism>
<dbReference type="NCBIfam" id="TIGR00369">
    <property type="entry name" value="unchar_dom_1"/>
    <property type="match status" value="1"/>
</dbReference>
<comment type="similarity">
    <text evidence="1">Belongs to the thioesterase PaaI family.</text>
</comment>
<dbReference type="GO" id="GO:0061522">
    <property type="term" value="F:1,4-dihydroxy-2-naphthoyl-CoA thioesterase activity"/>
    <property type="evidence" value="ECO:0007669"/>
    <property type="project" value="TreeGrafter"/>
</dbReference>
<comment type="caution">
    <text evidence="4">The sequence shown here is derived from an EMBL/GenBank/DDBJ whole genome shotgun (WGS) entry which is preliminary data.</text>
</comment>
<dbReference type="InterPro" id="IPR006683">
    <property type="entry name" value="Thioestr_dom"/>
</dbReference>
<dbReference type="Pfam" id="PF03061">
    <property type="entry name" value="4HBT"/>
    <property type="match status" value="1"/>
</dbReference>
<dbReference type="AlphaFoldDB" id="A0A2T5XTQ8"/>
<evidence type="ECO:0000259" key="3">
    <source>
        <dbReference type="Pfam" id="PF03061"/>
    </source>
</evidence>
<keyword evidence="2" id="KW-0378">Hydrolase</keyword>
<dbReference type="CDD" id="cd03443">
    <property type="entry name" value="PaaI_thioesterase"/>
    <property type="match status" value="1"/>
</dbReference>
<dbReference type="GeneID" id="84580961"/>
<name>A0A2T5XTQ8_9FLAO</name>
<dbReference type="RefSeq" id="WP_107782346.1">
    <property type="nucleotide sequence ID" value="NZ_QBKG01000008.1"/>
</dbReference>
<protein>
    <submittedName>
        <fullName evidence="4">Uncharacterized protein (TIGR00369 family)</fullName>
    </submittedName>
</protein>
<dbReference type="Gene3D" id="3.10.129.10">
    <property type="entry name" value="Hotdog Thioesterase"/>
    <property type="match status" value="1"/>
</dbReference>
<dbReference type="InterPro" id="IPR003736">
    <property type="entry name" value="PAAI_dom"/>
</dbReference>
<feature type="domain" description="Thioesterase" evidence="3">
    <location>
        <begin position="49"/>
        <end position="126"/>
    </location>
</feature>
<dbReference type="GO" id="GO:0005829">
    <property type="term" value="C:cytosol"/>
    <property type="evidence" value="ECO:0007669"/>
    <property type="project" value="TreeGrafter"/>
</dbReference>
<evidence type="ECO:0000313" key="4">
    <source>
        <dbReference type="EMBL" id="PTX06301.1"/>
    </source>
</evidence>
<evidence type="ECO:0000256" key="1">
    <source>
        <dbReference type="ARBA" id="ARBA00008324"/>
    </source>
</evidence>
<accession>A0A2T5XTQ8</accession>
<gene>
    <name evidence="4" type="ORF">C8P65_10856</name>
</gene>
<dbReference type="PANTHER" id="PTHR43240">
    <property type="entry name" value="1,4-DIHYDROXY-2-NAPHTHOYL-COA THIOESTERASE 1"/>
    <property type="match status" value="1"/>
</dbReference>
<evidence type="ECO:0000256" key="2">
    <source>
        <dbReference type="ARBA" id="ARBA00022801"/>
    </source>
</evidence>
<dbReference type="Proteomes" id="UP000243985">
    <property type="component" value="Unassembled WGS sequence"/>
</dbReference>